<dbReference type="SUPFAM" id="SSF52540">
    <property type="entry name" value="P-loop containing nucleoside triphosphate hydrolases"/>
    <property type="match status" value="1"/>
</dbReference>
<dbReference type="InterPro" id="IPR008271">
    <property type="entry name" value="Ser/Thr_kinase_AS"/>
</dbReference>
<dbReference type="Proteomes" id="UP001318040">
    <property type="component" value="Chromosome 4"/>
</dbReference>
<evidence type="ECO:0000256" key="6">
    <source>
        <dbReference type="ARBA" id="ARBA00022527"/>
    </source>
</evidence>
<keyword evidence="13 21" id="KW-0518">Myosin</keyword>
<evidence type="ECO:0000256" key="19">
    <source>
        <dbReference type="ARBA" id="ARBA00047899"/>
    </source>
</evidence>
<comment type="similarity">
    <text evidence="3">In the C-terminal section; belongs to the TRAFAC class myosin-kinesin ATPase superfamily. Myosin family.</text>
</comment>
<feature type="region of interest" description="Actin-binding" evidence="21">
    <location>
        <begin position="932"/>
        <end position="954"/>
    </location>
</feature>
<evidence type="ECO:0000256" key="7">
    <source>
        <dbReference type="ARBA" id="ARBA00022606"/>
    </source>
</evidence>
<evidence type="ECO:0000256" key="5">
    <source>
        <dbReference type="ARBA" id="ARBA00022490"/>
    </source>
</evidence>
<evidence type="ECO:0000256" key="20">
    <source>
        <dbReference type="ARBA" id="ARBA00048679"/>
    </source>
</evidence>
<evidence type="ECO:0000313" key="27">
    <source>
        <dbReference type="RefSeq" id="XP_032802089.1"/>
    </source>
</evidence>
<feature type="binding site" evidence="22">
    <location>
        <position position="47"/>
    </location>
    <ligand>
        <name>ATP</name>
        <dbReference type="ChEBI" id="CHEBI:30616"/>
    </ligand>
</feature>
<dbReference type="Gene3D" id="1.10.510.10">
    <property type="entry name" value="Transferase(Phosphotransferase) domain 1"/>
    <property type="match status" value="1"/>
</dbReference>
<evidence type="ECO:0000256" key="13">
    <source>
        <dbReference type="ARBA" id="ARBA00023123"/>
    </source>
</evidence>
<evidence type="ECO:0000256" key="11">
    <source>
        <dbReference type="ARBA" id="ARBA00022777"/>
    </source>
</evidence>
<name>A0AAJ7SMI6_PETMA</name>
<evidence type="ECO:0000256" key="8">
    <source>
        <dbReference type="ARBA" id="ARBA00022679"/>
    </source>
</evidence>
<gene>
    <name evidence="27 28 29 30" type="primary">LOC116938706</name>
</gene>
<dbReference type="InterPro" id="IPR036083">
    <property type="entry name" value="MYSc_Myo3"/>
</dbReference>
<dbReference type="PROSITE" id="PS00107">
    <property type="entry name" value="PROTEIN_KINASE_ATP"/>
    <property type="match status" value="1"/>
</dbReference>
<accession>A0AAJ7SMI6</accession>
<evidence type="ECO:0000259" key="24">
    <source>
        <dbReference type="PROSITE" id="PS50011"/>
    </source>
</evidence>
<dbReference type="GO" id="GO:0007605">
    <property type="term" value="P:sensory perception of sound"/>
    <property type="evidence" value="ECO:0007669"/>
    <property type="project" value="TreeGrafter"/>
</dbReference>
<dbReference type="KEGG" id="pmrn:116938706"/>
<keyword evidence="12 21" id="KW-0067">ATP-binding</keyword>
<dbReference type="InterPro" id="IPR000048">
    <property type="entry name" value="IQ_motif_EF-hand-BS"/>
</dbReference>
<dbReference type="Gene3D" id="1.20.58.530">
    <property type="match status" value="1"/>
</dbReference>
<dbReference type="InterPro" id="IPR052409">
    <property type="entry name" value="Myosin-III_kinase_activity"/>
</dbReference>
<evidence type="ECO:0000313" key="28">
    <source>
        <dbReference type="RefSeq" id="XP_032802090.1"/>
    </source>
</evidence>
<evidence type="ECO:0000313" key="29">
    <source>
        <dbReference type="RefSeq" id="XP_032802091.1"/>
    </source>
</evidence>
<dbReference type="RefSeq" id="XP_032802089.1">
    <property type="nucleotide sequence ID" value="XM_032946198.1"/>
</dbReference>
<keyword evidence="5" id="KW-0963">Cytoplasm</keyword>
<dbReference type="Gene3D" id="3.40.850.10">
    <property type="entry name" value="Kinesin motor domain"/>
    <property type="match status" value="1"/>
</dbReference>
<feature type="region of interest" description="Disordered" evidence="23">
    <location>
        <begin position="1263"/>
        <end position="1288"/>
    </location>
</feature>
<evidence type="ECO:0000256" key="16">
    <source>
        <dbReference type="ARBA" id="ARBA00023212"/>
    </source>
</evidence>
<dbReference type="EC" id="2.7.11.1" evidence="4"/>
<evidence type="ECO:0000256" key="22">
    <source>
        <dbReference type="PROSITE-ProRule" id="PRU10141"/>
    </source>
</evidence>
<dbReference type="SMART" id="SM00015">
    <property type="entry name" value="IQ"/>
    <property type="match status" value="3"/>
</dbReference>
<dbReference type="GO" id="GO:0051491">
    <property type="term" value="P:positive regulation of filopodium assembly"/>
    <property type="evidence" value="ECO:0007669"/>
    <property type="project" value="TreeGrafter"/>
</dbReference>
<evidence type="ECO:0000256" key="18">
    <source>
        <dbReference type="ARBA" id="ARBA00023305"/>
    </source>
</evidence>
<keyword evidence="9" id="KW-0677">Repeat</keyword>
<dbReference type="InterPro" id="IPR001609">
    <property type="entry name" value="Myosin_head_motor_dom-like"/>
</dbReference>
<dbReference type="PRINTS" id="PR00193">
    <property type="entry name" value="MYOSINHEAVY"/>
</dbReference>
<dbReference type="GO" id="GO:0032433">
    <property type="term" value="C:filopodium tip"/>
    <property type="evidence" value="ECO:0007669"/>
    <property type="project" value="TreeGrafter"/>
</dbReference>
<evidence type="ECO:0000256" key="4">
    <source>
        <dbReference type="ARBA" id="ARBA00012513"/>
    </source>
</evidence>
<evidence type="ECO:0000313" key="26">
    <source>
        <dbReference type="Proteomes" id="UP001318040"/>
    </source>
</evidence>
<dbReference type="PROSITE" id="PS50096">
    <property type="entry name" value="IQ"/>
    <property type="match status" value="3"/>
</dbReference>
<keyword evidence="26" id="KW-1185">Reference proteome</keyword>
<dbReference type="CTD" id="53904"/>
<keyword evidence="16" id="KW-0206">Cytoskeleton</keyword>
<feature type="compositionally biased region" description="Basic and acidic residues" evidence="23">
    <location>
        <begin position="1127"/>
        <end position="1149"/>
    </location>
</feature>
<dbReference type="SMART" id="SM00242">
    <property type="entry name" value="MYSc"/>
    <property type="match status" value="1"/>
</dbReference>
<dbReference type="FunFam" id="1.10.510.10:FF:000421">
    <property type="entry name" value="Serine/threonine-protein kinase PAK 6"/>
    <property type="match status" value="1"/>
</dbReference>
<dbReference type="SUPFAM" id="SSF56112">
    <property type="entry name" value="Protein kinase-like (PK-like)"/>
    <property type="match status" value="1"/>
</dbReference>
<dbReference type="InterPro" id="IPR017441">
    <property type="entry name" value="Protein_kinase_ATP_BS"/>
</dbReference>
<dbReference type="Gene3D" id="1.20.5.190">
    <property type="match status" value="1"/>
</dbReference>
<evidence type="ECO:0000256" key="10">
    <source>
        <dbReference type="ARBA" id="ARBA00022741"/>
    </source>
</evidence>
<dbReference type="GO" id="GO:0007601">
    <property type="term" value="P:visual perception"/>
    <property type="evidence" value="ECO:0007669"/>
    <property type="project" value="UniProtKB-KW"/>
</dbReference>
<comment type="catalytic activity">
    <reaction evidence="20">
        <text>L-seryl-[protein] + ATP = O-phospho-L-seryl-[protein] + ADP + H(+)</text>
        <dbReference type="Rhea" id="RHEA:17989"/>
        <dbReference type="Rhea" id="RHEA-COMP:9863"/>
        <dbReference type="Rhea" id="RHEA-COMP:11604"/>
        <dbReference type="ChEBI" id="CHEBI:15378"/>
        <dbReference type="ChEBI" id="CHEBI:29999"/>
        <dbReference type="ChEBI" id="CHEBI:30616"/>
        <dbReference type="ChEBI" id="CHEBI:83421"/>
        <dbReference type="ChEBI" id="CHEBI:456216"/>
        <dbReference type="EC" id="2.7.11.1"/>
    </reaction>
</comment>
<keyword evidence="14 21" id="KW-0505">Motor protein</keyword>
<comment type="catalytic activity">
    <reaction evidence="19">
        <text>L-threonyl-[protein] + ATP = O-phospho-L-threonyl-[protein] + ADP + H(+)</text>
        <dbReference type="Rhea" id="RHEA:46608"/>
        <dbReference type="Rhea" id="RHEA-COMP:11060"/>
        <dbReference type="Rhea" id="RHEA-COMP:11605"/>
        <dbReference type="ChEBI" id="CHEBI:15378"/>
        <dbReference type="ChEBI" id="CHEBI:30013"/>
        <dbReference type="ChEBI" id="CHEBI:30616"/>
        <dbReference type="ChEBI" id="CHEBI:61977"/>
        <dbReference type="ChEBI" id="CHEBI:456216"/>
        <dbReference type="EC" id="2.7.11.1"/>
    </reaction>
</comment>
<keyword evidence="15 21" id="KW-0009">Actin-binding</keyword>
<evidence type="ECO:0000256" key="23">
    <source>
        <dbReference type="SAM" id="MobiDB-lite"/>
    </source>
</evidence>
<feature type="domain" description="Protein kinase" evidence="24">
    <location>
        <begin position="18"/>
        <end position="285"/>
    </location>
</feature>
<dbReference type="CDD" id="cd23767">
    <property type="entry name" value="IQCD"/>
    <property type="match status" value="2"/>
</dbReference>
<evidence type="ECO:0000256" key="14">
    <source>
        <dbReference type="ARBA" id="ARBA00023175"/>
    </source>
</evidence>
<dbReference type="Gene3D" id="1.10.10.820">
    <property type="match status" value="1"/>
</dbReference>
<evidence type="ECO:0000256" key="1">
    <source>
        <dbReference type="ARBA" id="ARBA00004245"/>
    </source>
</evidence>
<keyword evidence="11" id="KW-0418">Kinase</keyword>
<dbReference type="Pfam" id="PF00069">
    <property type="entry name" value="Pkinase"/>
    <property type="match status" value="1"/>
</dbReference>
<dbReference type="GO" id="GO:0000146">
    <property type="term" value="F:microfilament motor activity"/>
    <property type="evidence" value="ECO:0007669"/>
    <property type="project" value="TreeGrafter"/>
</dbReference>
<feature type="region of interest" description="Disordered" evidence="23">
    <location>
        <begin position="1121"/>
        <end position="1159"/>
    </location>
</feature>
<evidence type="ECO:0000256" key="3">
    <source>
        <dbReference type="ARBA" id="ARBA00006998"/>
    </source>
</evidence>
<evidence type="ECO:0000256" key="15">
    <source>
        <dbReference type="ARBA" id="ARBA00023203"/>
    </source>
</evidence>
<dbReference type="InterPro" id="IPR011009">
    <property type="entry name" value="Kinase-like_dom_sf"/>
</dbReference>
<keyword evidence="7" id="KW-0716">Sensory transduction</keyword>
<dbReference type="CDD" id="cd01379">
    <property type="entry name" value="MYSc_Myo3"/>
    <property type="match status" value="1"/>
</dbReference>
<reference evidence="27 28" key="1">
    <citation type="submission" date="2025-04" db="UniProtKB">
        <authorList>
            <consortium name="RefSeq"/>
        </authorList>
    </citation>
    <scope>IDENTIFICATION</scope>
    <source>
        <tissue evidence="27 28">Sperm</tissue>
    </source>
</reference>
<protein>
    <recommendedName>
        <fullName evidence="4">non-specific serine/threonine protein kinase</fullName>
        <ecNumber evidence="4">2.7.11.1</ecNumber>
    </recommendedName>
</protein>
<dbReference type="Gene3D" id="1.20.120.720">
    <property type="entry name" value="Myosin VI head, motor domain, U50 subdomain"/>
    <property type="match status" value="1"/>
</dbReference>
<dbReference type="GO" id="GO:0003779">
    <property type="term" value="F:actin binding"/>
    <property type="evidence" value="ECO:0007669"/>
    <property type="project" value="UniProtKB-KW"/>
</dbReference>
<keyword evidence="17" id="KW-0966">Cell projection</keyword>
<dbReference type="Gene3D" id="6.20.240.20">
    <property type="match status" value="1"/>
</dbReference>
<comment type="subcellular location">
    <subcellularLocation>
        <location evidence="2">Cell projection</location>
    </subcellularLocation>
    <subcellularLocation>
        <location evidence="1">Cytoplasm</location>
        <location evidence="1">Cytoskeleton</location>
    </subcellularLocation>
</comment>
<dbReference type="InterPro" id="IPR000719">
    <property type="entry name" value="Prot_kinase_dom"/>
</dbReference>
<evidence type="ECO:0000313" key="30">
    <source>
        <dbReference type="RefSeq" id="XP_032802092.1"/>
    </source>
</evidence>
<keyword evidence="6" id="KW-0723">Serine/threonine-protein kinase</keyword>
<keyword evidence="10 21" id="KW-0547">Nucleotide-binding</keyword>
<dbReference type="RefSeq" id="XP_032802091.1">
    <property type="nucleotide sequence ID" value="XM_032946200.1"/>
</dbReference>
<evidence type="ECO:0000256" key="2">
    <source>
        <dbReference type="ARBA" id="ARBA00004316"/>
    </source>
</evidence>
<feature type="region of interest" description="Disordered" evidence="23">
    <location>
        <begin position="1174"/>
        <end position="1210"/>
    </location>
</feature>
<dbReference type="GO" id="GO:0005524">
    <property type="term" value="F:ATP binding"/>
    <property type="evidence" value="ECO:0007669"/>
    <property type="project" value="UniProtKB-UniRule"/>
</dbReference>
<dbReference type="PROSITE" id="PS50011">
    <property type="entry name" value="PROTEIN_KINASE_DOM"/>
    <property type="match status" value="1"/>
</dbReference>
<feature type="domain" description="Myosin motor" evidence="25">
    <location>
        <begin position="337"/>
        <end position="1051"/>
    </location>
</feature>
<sequence length="1363" mass="154905">MSTKLIKFEQLKDPSDTWELVETIGKGTYGKVYKATSRKDGSKAAVKTLDPVNQDIDEEIEAEYSILTSLPEHPNIVRFFGMYYQKDGVNGDQLWIVLELCNGGSVTDLVKGQLKRGERMDVMLIAYILRGALLGLNHLHSHNIIHRDIKGNNILLTTDGGIRLVDFGVSAQVSKTRVERNTAVGTPFWMAPEVIACEQQLDYMYDRRCDVWSMGITAIELGDGDPPLYELHPMRALFKIPRNPPPTLKQPELWPPLFNEFIAQCLVKDFERRATVSQLLEDPFIQQVEGREQELQKQLTELIDLHLQMGNIQKIRHERLHTKKTEYMKSRLRAELNVVDDLVKLDVLDETTITEQLQKRYADQQIYTYVGDILIAINPFQILDIYSPKHSVLYRGAKRTANPPHIFAISDNAYHSMVTYNAHQCIIVSGESGSGKTESSHLIVQQMTVLGKASDRALQEKVLQVNPLVEAFGNACTIINGNSSRFGKYLEMHFTSSGTVAGAQIFEYLLEKSRVTNQAPFEKNFHIFYYMYAGLAQQDKLQQYCLSTTEAPRYLVSSSSPSLEEILSTGFHRQQFEAIEQCFNILGFTTEEVSCVYNILAGILNVGNIEFMSISTDHQSDKSNIDPNSTALENAAAPLKVRAEELLEALVSRCVVARGETIMRTNTVEKASDVRDAMAKALYGRLFSWIVHRINTLLQPDKDASENSKLSIGILDIFGFENFKKNSFEQLCINIANEQIQFYFNQHVFAMEQEEYASEGVDAKQVEFEDNRPLLDMFLAKPVGMLSLLDEESRFPQATGQTLVEKFEDNVKSKYFWRPKRMDLTFGIDHYAGKVLYDASGFLEKNRDTLPADIVVLLRTSENMVLRLLFSNPLTKTGNLAHIRSRVPGASKSLPSQTPANIRIDTMEKNKHPGETVNMKTQTVSSSFRFSLMDLLSKMATGLPHFVRCIKPNNDRQEQKFDREKVLVQLRYTGILETIHIRRQGFSHRIPFHEFVNRYYILAFKADSPPPGKQETCVEILEKVKMKNWVLGKTKVFLKYYHAEHLNLLIKEMVERLVKLQAYVRTRLAVKKFRKLMEERTHSALVIQSGFRGYQVRREYREQKKKREDAAICIQSAARGHKARKQYKQEKERREEDAQGDATDSHEQPPEDNQTEENAESIDVVDGQSTISEGASTVASAAPSQDDDSDRTEHVESEEKQPEINQDGLNGFSQEVSKCAETVLKQLLRVNVPVPASHVKETVTLSHSRPGSVKQLGIQIQDSQDYPQQGTQPKQARTPRSKMQPKLLHSPEDNLYYSQLLSSAGKDVAQASPSVQLMKRKSRKTRSQIKVLDENDQYYRMVVAGDTFRKAPSPSQDTPNGNY</sequence>
<comment type="similarity">
    <text evidence="21">Belongs to the TRAFAC class myosin-kinesin ATPase superfamily. Myosin family.</text>
</comment>
<keyword evidence="18" id="KW-0844">Vision</keyword>
<feature type="compositionally biased region" description="Basic and acidic residues" evidence="23">
    <location>
        <begin position="1191"/>
        <end position="1202"/>
    </location>
</feature>
<dbReference type="InterPro" id="IPR036961">
    <property type="entry name" value="Kinesin_motor_dom_sf"/>
</dbReference>
<dbReference type="PANTHER" id="PTHR46256">
    <property type="entry name" value="AGAP011099-PA"/>
    <property type="match status" value="1"/>
</dbReference>
<keyword evidence="8" id="KW-0808">Transferase</keyword>
<dbReference type="PROSITE" id="PS00108">
    <property type="entry name" value="PROTEIN_KINASE_ST"/>
    <property type="match status" value="1"/>
</dbReference>
<evidence type="ECO:0000259" key="25">
    <source>
        <dbReference type="PROSITE" id="PS51456"/>
    </source>
</evidence>
<dbReference type="RefSeq" id="XP_032802092.1">
    <property type="nucleotide sequence ID" value="XM_032946201.1"/>
</dbReference>
<feature type="compositionally biased region" description="Polar residues" evidence="23">
    <location>
        <begin position="1263"/>
        <end position="1275"/>
    </location>
</feature>
<dbReference type="FunFam" id="1.20.58.530:FF:000010">
    <property type="entry name" value="Myosin IIIA"/>
    <property type="match status" value="1"/>
</dbReference>
<evidence type="ECO:0000256" key="12">
    <source>
        <dbReference type="ARBA" id="ARBA00022840"/>
    </source>
</evidence>
<dbReference type="GO" id="GO:0016459">
    <property type="term" value="C:myosin complex"/>
    <property type="evidence" value="ECO:0007669"/>
    <property type="project" value="UniProtKB-KW"/>
</dbReference>
<evidence type="ECO:0000256" key="17">
    <source>
        <dbReference type="ARBA" id="ARBA00023273"/>
    </source>
</evidence>
<dbReference type="RefSeq" id="XP_032802090.1">
    <property type="nucleotide sequence ID" value="XM_032946199.1"/>
</dbReference>
<dbReference type="Pfam" id="PF00612">
    <property type="entry name" value="IQ"/>
    <property type="match status" value="2"/>
</dbReference>
<dbReference type="PANTHER" id="PTHR46256:SF3">
    <property type="entry name" value="MYOSIN MOTOR DOMAIN-CONTAINING PROTEIN"/>
    <property type="match status" value="1"/>
</dbReference>
<dbReference type="GO" id="GO:0004674">
    <property type="term" value="F:protein serine/threonine kinase activity"/>
    <property type="evidence" value="ECO:0007669"/>
    <property type="project" value="UniProtKB-KW"/>
</dbReference>
<dbReference type="GO" id="GO:0032426">
    <property type="term" value="C:stereocilium tip"/>
    <property type="evidence" value="ECO:0007669"/>
    <property type="project" value="TreeGrafter"/>
</dbReference>
<proteinExistence type="inferred from homology"/>
<dbReference type="PROSITE" id="PS51456">
    <property type="entry name" value="MYOSIN_MOTOR"/>
    <property type="match status" value="1"/>
</dbReference>
<evidence type="ECO:0000256" key="9">
    <source>
        <dbReference type="ARBA" id="ARBA00022737"/>
    </source>
</evidence>
<evidence type="ECO:0000256" key="21">
    <source>
        <dbReference type="PROSITE-ProRule" id="PRU00782"/>
    </source>
</evidence>
<dbReference type="Pfam" id="PF00063">
    <property type="entry name" value="Myosin_head"/>
    <property type="match status" value="1"/>
</dbReference>
<feature type="binding site" evidence="21">
    <location>
        <begin position="430"/>
        <end position="437"/>
    </location>
    <ligand>
        <name>ATP</name>
        <dbReference type="ChEBI" id="CHEBI:30616"/>
    </ligand>
</feature>
<dbReference type="SMART" id="SM00220">
    <property type="entry name" value="S_TKc"/>
    <property type="match status" value="1"/>
</dbReference>
<dbReference type="InterPro" id="IPR027417">
    <property type="entry name" value="P-loop_NTPase"/>
</dbReference>
<dbReference type="GO" id="GO:0001917">
    <property type="term" value="C:photoreceptor inner segment"/>
    <property type="evidence" value="ECO:0007669"/>
    <property type="project" value="TreeGrafter"/>
</dbReference>
<dbReference type="GO" id="GO:0030832">
    <property type="term" value="P:regulation of actin filament length"/>
    <property type="evidence" value="ECO:0007669"/>
    <property type="project" value="TreeGrafter"/>
</dbReference>
<organism evidence="26 30">
    <name type="scientific">Petromyzon marinus</name>
    <name type="common">Sea lamprey</name>
    <dbReference type="NCBI Taxonomy" id="7757"/>
    <lineage>
        <taxon>Eukaryota</taxon>
        <taxon>Metazoa</taxon>
        <taxon>Chordata</taxon>
        <taxon>Craniata</taxon>
        <taxon>Vertebrata</taxon>
        <taxon>Cyclostomata</taxon>
        <taxon>Hyperoartia</taxon>
        <taxon>Petromyzontiformes</taxon>
        <taxon>Petromyzontidae</taxon>
        <taxon>Petromyzon</taxon>
    </lineage>
</organism>